<reference evidence="2 3" key="1">
    <citation type="submission" date="2014-12" db="EMBL/GenBank/DDBJ databases">
        <title>Comparative genomics of the lactic acid bacteria isolated from the honey bee gut.</title>
        <authorList>
            <person name="Ellegaard K.M."/>
            <person name="Tamarit D."/>
            <person name="Javelind E."/>
            <person name="Olofsson T."/>
            <person name="Andersson S.G."/>
            <person name="Vasquez A."/>
        </authorList>
    </citation>
    <scope>NUCLEOTIDE SEQUENCE [LARGE SCALE GENOMIC DNA]</scope>
    <source>
        <strain evidence="2 3">Hon2</strain>
    </source>
</reference>
<protein>
    <submittedName>
        <fullName evidence="2">Membrane protein</fullName>
    </submittedName>
</protein>
<proteinExistence type="predicted"/>
<dbReference type="InterPro" id="IPR002798">
    <property type="entry name" value="SpoIIM-like"/>
</dbReference>
<name>A0A0F4KQ73_9LACO</name>
<evidence type="ECO:0000256" key="1">
    <source>
        <dbReference type="SAM" id="Phobius"/>
    </source>
</evidence>
<keyword evidence="1" id="KW-0472">Membrane</keyword>
<dbReference type="EMBL" id="JXBZ01000010">
    <property type="protein sequence ID" value="KJY48203.1"/>
    <property type="molecule type" value="Genomic_DNA"/>
</dbReference>
<dbReference type="Pfam" id="PF01944">
    <property type="entry name" value="SpoIIM"/>
    <property type="match status" value="1"/>
</dbReference>
<keyword evidence="3" id="KW-1185">Reference proteome</keyword>
<evidence type="ECO:0000313" key="2">
    <source>
        <dbReference type="EMBL" id="KJY48203.1"/>
    </source>
</evidence>
<feature type="transmembrane region" description="Helical" evidence="1">
    <location>
        <begin position="12"/>
        <end position="32"/>
    </location>
</feature>
<gene>
    <name evidence="2" type="ORF">JG29_15490</name>
</gene>
<comment type="caution">
    <text evidence="2">The sequence shown here is derived from an EMBL/GenBank/DDBJ whole genome shotgun (WGS) entry which is preliminary data.</text>
</comment>
<dbReference type="PANTHER" id="PTHR35337:SF1">
    <property type="entry name" value="SLR1478 PROTEIN"/>
    <property type="match status" value="1"/>
</dbReference>
<dbReference type="STRING" id="1218508.JG29_15490"/>
<accession>A0A0F4KQ73</accession>
<keyword evidence="1" id="KW-0812">Transmembrane</keyword>
<dbReference type="Proteomes" id="UP000033695">
    <property type="component" value="Unassembled WGS sequence"/>
</dbReference>
<dbReference type="OrthoDB" id="2318790at2"/>
<dbReference type="PATRIC" id="fig|1218508.4.peg.1542"/>
<sequence length="200" mass="22604">MIKEKQKILQQYLKWGWLAFIVITVVFTLLTIQLQHQQPQLVRQLLIEIRQMLPPSRNNVQLFGAILLNNEKVALMILFLALIPIPGIYWLTFLATSSSVGLVLGLTVKNGNWFLAVKAFVLGILPHGIIEMSALLIAVALAAQLNQQWRRFLFSKKHTHDNTSLKSILLQYVILVVPLIAVAAMIESFITPLLIKWGGF</sequence>
<dbReference type="HOGENOM" id="CLU_1324972_0_0_9"/>
<organism evidence="2 3">
    <name type="scientific">Bombilactobacillus mellis</name>
    <dbReference type="NCBI Taxonomy" id="1218508"/>
    <lineage>
        <taxon>Bacteria</taxon>
        <taxon>Bacillati</taxon>
        <taxon>Bacillota</taxon>
        <taxon>Bacilli</taxon>
        <taxon>Lactobacillales</taxon>
        <taxon>Lactobacillaceae</taxon>
        <taxon>Bombilactobacillus</taxon>
    </lineage>
</organism>
<keyword evidence="1" id="KW-1133">Transmembrane helix</keyword>
<dbReference type="PANTHER" id="PTHR35337">
    <property type="entry name" value="SLR1478 PROTEIN"/>
    <property type="match status" value="1"/>
</dbReference>
<feature type="transmembrane region" description="Helical" evidence="1">
    <location>
        <begin position="120"/>
        <end position="146"/>
    </location>
</feature>
<dbReference type="AlphaFoldDB" id="A0A0F4KQ73"/>
<dbReference type="RefSeq" id="WP_052696339.1">
    <property type="nucleotide sequence ID" value="NZ_JBHTHW010000004.1"/>
</dbReference>
<evidence type="ECO:0000313" key="3">
    <source>
        <dbReference type="Proteomes" id="UP000033695"/>
    </source>
</evidence>
<feature type="transmembrane region" description="Helical" evidence="1">
    <location>
        <begin position="167"/>
        <end position="195"/>
    </location>
</feature>